<dbReference type="PANTHER" id="PTHR40053">
    <property type="entry name" value="SPORULATION-CONTROL PROTEIN SPO0M"/>
    <property type="match status" value="1"/>
</dbReference>
<organism evidence="1 2">
    <name type="scientific">Planococcus dechangensis</name>
    <dbReference type="NCBI Taxonomy" id="1176255"/>
    <lineage>
        <taxon>Bacteria</taxon>
        <taxon>Bacillati</taxon>
        <taxon>Bacillota</taxon>
        <taxon>Bacilli</taxon>
        <taxon>Bacillales</taxon>
        <taxon>Caryophanaceae</taxon>
        <taxon>Planococcus</taxon>
    </lineage>
</organism>
<name>A0ABV9M8M4_9BACL</name>
<dbReference type="PANTHER" id="PTHR40053:SF1">
    <property type="entry name" value="SPORULATION-CONTROL PROTEIN SPO0M"/>
    <property type="match status" value="1"/>
</dbReference>
<evidence type="ECO:0000313" key="2">
    <source>
        <dbReference type="Proteomes" id="UP001595932"/>
    </source>
</evidence>
<dbReference type="EMBL" id="JBHSGL010000005">
    <property type="protein sequence ID" value="MFC4712176.1"/>
    <property type="molecule type" value="Genomic_DNA"/>
</dbReference>
<evidence type="ECO:0000313" key="1">
    <source>
        <dbReference type="EMBL" id="MFC4712176.1"/>
    </source>
</evidence>
<dbReference type="Pfam" id="PF07070">
    <property type="entry name" value="Spo0M"/>
    <property type="match status" value="1"/>
</dbReference>
<accession>A0ABV9M8M4</accession>
<protein>
    <submittedName>
        <fullName evidence="1">Sporulation protein</fullName>
    </submittedName>
</protein>
<dbReference type="RefSeq" id="WP_377277187.1">
    <property type="nucleotide sequence ID" value="NZ_JBHSGL010000005.1"/>
</dbReference>
<comment type="caution">
    <text evidence="1">The sequence shown here is derived from an EMBL/GenBank/DDBJ whole genome shotgun (WGS) entry which is preliminary data.</text>
</comment>
<proteinExistence type="predicted"/>
<keyword evidence="2" id="KW-1185">Reference proteome</keyword>
<dbReference type="Proteomes" id="UP001595932">
    <property type="component" value="Unassembled WGS sequence"/>
</dbReference>
<sequence>MKFKDFLSSIGIGSIKVDTVVERPHLEEGETLNGTVYLDGGSGDQEIEYIELLVLRLVEDYREDSDFDFYETPVAKQSLEFAGSVKSKNTVMQQFEIVPDERWELENPNAKLILRTVVHVKNGVNVQDEDEITYGKIGNS</sequence>
<dbReference type="InterPro" id="IPR009776">
    <property type="entry name" value="Spore_0_M"/>
</dbReference>
<gene>
    <name evidence="1" type="ORF">ACFO5U_04890</name>
</gene>
<reference evidence="2" key="1">
    <citation type="journal article" date="2019" name="Int. J. Syst. Evol. Microbiol.">
        <title>The Global Catalogue of Microorganisms (GCM) 10K type strain sequencing project: providing services to taxonomists for standard genome sequencing and annotation.</title>
        <authorList>
            <consortium name="The Broad Institute Genomics Platform"/>
            <consortium name="The Broad Institute Genome Sequencing Center for Infectious Disease"/>
            <person name="Wu L."/>
            <person name="Ma J."/>
        </authorList>
    </citation>
    <scope>NUCLEOTIDE SEQUENCE [LARGE SCALE GENOMIC DNA]</scope>
    <source>
        <strain evidence="2">CGMCC 1.12151</strain>
    </source>
</reference>